<proteinExistence type="predicted"/>
<evidence type="ECO:0000313" key="2">
    <source>
        <dbReference type="Proteomes" id="UP001374535"/>
    </source>
</evidence>
<evidence type="ECO:0000313" key="1">
    <source>
        <dbReference type="EMBL" id="WVZ11615.1"/>
    </source>
</evidence>
<gene>
    <name evidence="1" type="ORF">V8G54_016145</name>
</gene>
<accession>A0AAQ3NKL8</accession>
<keyword evidence="2" id="KW-1185">Reference proteome</keyword>
<sequence>MVWRSRGDCARTLVVLIRSAKERLHFSFPLLLRRTVREDDEDVSQVTFDDDEEGERLRFRLMVGIWVSVLKLGFPIRYLILGCSLVARLVAREALMVVAMGVKVARIDSSVLADLEC</sequence>
<organism evidence="1 2">
    <name type="scientific">Vigna mungo</name>
    <name type="common">Black gram</name>
    <name type="synonym">Phaseolus mungo</name>
    <dbReference type="NCBI Taxonomy" id="3915"/>
    <lineage>
        <taxon>Eukaryota</taxon>
        <taxon>Viridiplantae</taxon>
        <taxon>Streptophyta</taxon>
        <taxon>Embryophyta</taxon>
        <taxon>Tracheophyta</taxon>
        <taxon>Spermatophyta</taxon>
        <taxon>Magnoliopsida</taxon>
        <taxon>eudicotyledons</taxon>
        <taxon>Gunneridae</taxon>
        <taxon>Pentapetalae</taxon>
        <taxon>rosids</taxon>
        <taxon>fabids</taxon>
        <taxon>Fabales</taxon>
        <taxon>Fabaceae</taxon>
        <taxon>Papilionoideae</taxon>
        <taxon>50 kb inversion clade</taxon>
        <taxon>NPAAA clade</taxon>
        <taxon>indigoferoid/millettioid clade</taxon>
        <taxon>Phaseoleae</taxon>
        <taxon>Vigna</taxon>
    </lineage>
</organism>
<name>A0AAQ3NKL8_VIGMU</name>
<dbReference type="EMBL" id="CP144696">
    <property type="protein sequence ID" value="WVZ11615.1"/>
    <property type="molecule type" value="Genomic_DNA"/>
</dbReference>
<protein>
    <submittedName>
        <fullName evidence="1">Uncharacterized protein</fullName>
    </submittedName>
</protein>
<dbReference type="AlphaFoldDB" id="A0AAQ3NKL8"/>
<dbReference type="Proteomes" id="UP001374535">
    <property type="component" value="Chromosome 5"/>
</dbReference>
<reference evidence="1 2" key="1">
    <citation type="journal article" date="2023" name="Life. Sci Alliance">
        <title>Evolutionary insights into 3D genome organization and epigenetic landscape of Vigna mungo.</title>
        <authorList>
            <person name="Junaid A."/>
            <person name="Singh B."/>
            <person name="Bhatia S."/>
        </authorList>
    </citation>
    <scope>NUCLEOTIDE SEQUENCE [LARGE SCALE GENOMIC DNA]</scope>
    <source>
        <strain evidence="1">Urdbean</strain>
    </source>
</reference>